<sequence>MAACINATGFSDPEDEEEYFKVSNSNSRSPLSKNYSPSLIPGPIATVTATLVSSPLSPSKRNSCNKRHSKRMVAVTGEYQRLMASKNNSANLSSSSSGATSNENSRFAASSHLNSNLRSRRKSAMTTTAAGALGNSNASSNSNSGSGADQPSRTYLNRPIGGGDATSGTTGSGTNQRLGHEGYSSVLNPKVPPPKPLRTSISNTSVASNSKPSGNINNNNTSSGVRGANLASTGSGRRLTSAATAGGGTGSGTEGLARTGRRATHVSTTSTRNATGSGPNSRSGSVASNKGGGQNTSSGSGGVTQRRYNPNLRTIVASTSDSGRPSGGNTKMANITYNVNSSAPRTVHAKLEISSSGTAKNTSTVGAYKSKSTPGASTNSNNSSSSGGGGGRSSGTTVSKNKEYRRGSGIVDGVSSKSVAKPPLHPSATGGGGGGASGPSSRRSSIILSTQQQPTRPSMVSSSKVVVDKRSNPLLTSVTAIRTKSSQSQSSSIINGGNERSRLGVSGSSLASGKSSRNSLGQPSPRPPKPVISAAEVSKKIMSASVKPSTSTAYNAALNSAAHAPTSGAEASSRYSIDHLRSDLSNKLNVASSSSGVNSNSSKGSHQGMTVQLSSKGGSTTSVSKPTLGSSFVSSSSGVTSKYVPRNQKQSTSTAIAASSSLTTGVTKAPSNGEIVTGQAVYLPQAPTSSSNSSGGGLGKPAAIRPKGSTGTLASSVGGASNSGVNTNKPPPIPMQTHPMMSMNMQNQPQYANSAATSAGNHRYQPPQKPQQVQIHFPMGNGSNSLPMSAVSDVNVLATSMATSYQHPLPVVSNAIIPPSQKSVQPHMNINVPISAGVSGGAGYPNQIPGSAIMAMNGANVGMLATTSPISPMRPHPLPPQVPVSSKPSASAVPARTPQDVLKHHGNMLTTFERGEILEYPHIYFIGHPKSKPGLAGGNSNGGAQGRGNYGFDDERGDYLVRLNDHLLYRYELTELLGKGSFGQVLKAMDHKTGETKAIKIIRNRKRFHHQALVEVKLLECLRRWDPDNSHCLLQMTDHFYFRNHLCIVTELLSINMYEWLKANQFAGTPNILLKHFTRQILYALGLMSQHRIIHCDLKPENILLRVKPPQVIDHNSNPRSNSAAASYLHSNSGGSHRPAHPLSHNQLVRDIERGLYTIKVIDFGSSCFETERVYTYIQSRFYRSPEVILGHAYATGIDMWSLGCIVAELLTGFPLFPGENEREQLACIMEVLGPPPGYMIERAPRRDEFADDFRKIMNPALATGTAGNISNQQNVYMPNSMGGGFKVGNWVIRAYTNSKGKRRRVGSRPLSQVLARARDPKLVDFVMRALAWDPSVRLTPKEAAMHPWMLEQQQQQAMSGGNAPGAMVGLVPHQMAMMNPQYPQQQQHPQQKVVGLTRNNSMYNPNTTSHALAMKQQQHQQRQQQLGMKR</sequence>
<dbReference type="Pfam" id="PF00069">
    <property type="entry name" value="Pkinase"/>
    <property type="match status" value="1"/>
</dbReference>
<keyword evidence="7" id="KW-0067">ATP-binding</keyword>
<feature type="compositionally biased region" description="Low complexity" evidence="11">
    <location>
        <begin position="438"/>
        <end position="450"/>
    </location>
</feature>
<evidence type="ECO:0000256" key="7">
    <source>
        <dbReference type="ARBA" id="ARBA00022840"/>
    </source>
</evidence>
<comment type="caution">
    <text evidence="13">The sequence shown here is derived from an EMBL/GenBank/DDBJ whole genome shotgun (WGS) entry which is preliminary data.</text>
</comment>
<dbReference type="Gene3D" id="3.30.10.30">
    <property type="entry name" value="DYRK"/>
    <property type="match status" value="1"/>
</dbReference>
<keyword evidence="14" id="KW-1185">Reference proteome</keyword>
<dbReference type="EC" id="2.7.12.1" evidence="2"/>
<dbReference type="SMART" id="SM00220">
    <property type="entry name" value="S_TKc"/>
    <property type="match status" value="1"/>
</dbReference>
<dbReference type="GO" id="GO:0004674">
    <property type="term" value="F:protein serine/threonine kinase activity"/>
    <property type="evidence" value="ECO:0007669"/>
    <property type="project" value="UniProtKB-KW"/>
</dbReference>
<feature type="compositionally biased region" description="Low complexity" evidence="11">
    <location>
        <begin position="372"/>
        <end position="385"/>
    </location>
</feature>
<feature type="region of interest" description="Disordered" evidence="11">
    <location>
        <begin position="351"/>
        <end position="531"/>
    </location>
</feature>
<feature type="compositionally biased region" description="Low complexity" evidence="11">
    <location>
        <begin position="614"/>
        <end position="641"/>
    </location>
</feature>
<evidence type="ECO:0000256" key="11">
    <source>
        <dbReference type="SAM" id="MobiDB-lite"/>
    </source>
</evidence>
<dbReference type="InterPro" id="IPR008271">
    <property type="entry name" value="Ser/Thr_kinase_AS"/>
</dbReference>
<evidence type="ECO:0000256" key="9">
    <source>
        <dbReference type="ARBA" id="ARBA00049308"/>
    </source>
</evidence>
<dbReference type="Gene3D" id="3.30.200.20">
    <property type="entry name" value="Phosphorylase Kinase, domain 1"/>
    <property type="match status" value="1"/>
</dbReference>
<dbReference type="OrthoDB" id="9332038at2759"/>
<dbReference type="PROSITE" id="PS00108">
    <property type="entry name" value="PROTEIN_KINASE_ST"/>
    <property type="match status" value="1"/>
</dbReference>
<protein>
    <recommendedName>
        <fullName evidence="2">dual-specificity kinase</fullName>
        <ecNumber evidence="2">2.7.12.1</ecNumber>
    </recommendedName>
</protein>
<dbReference type="CDD" id="cd14210">
    <property type="entry name" value="PKc_DYRK"/>
    <property type="match status" value="1"/>
</dbReference>
<feature type="compositionally biased region" description="Low complexity" evidence="11">
    <location>
        <begin position="1116"/>
        <end position="1127"/>
    </location>
</feature>
<dbReference type="InterPro" id="IPR011009">
    <property type="entry name" value="Kinase-like_dom_sf"/>
</dbReference>
<keyword evidence="6 13" id="KW-0418">Kinase</keyword>
<feature type="region of interest" description="Disordered" evidence="11">
    <location>
        <begin position="1"/>
        <end position="37"/>
    </location>
</feature>
<evidence type="ECO:0000256" key="5">
    <source>
        <dbReference type="ARBA" id="ARBA00022741"/>
    </source>
</evidence>
<feature type="compositionally biased region" description="Low complexity" evidence="11">
    <location>
        <begin position="129"/>
        <end position="148"/>
    </location>
</feature>
<feature type="compositionally biased region" description="Low complexity" evidence="11">
    <location>
        <begin position="485"/>
        <end position="520"/>
    </location>
</feature>
<dbReference type="InterPro" id="IPR042521">
    <property type="entry name" value="DYRK"/>
</dbReference>
<comment type="catalytic activity">
    <reaction evidence="10">
        <text>L-tyrosyl-[protein] + ATP = O-phospho-L-tyrosyl-[protein] + ADP + H(+)</text>
        <dbReference type="Rhea" id="RHEA:10596"/>
        <dbReference type="Rhea" id="RHEA-COMP:10136"/>
        <dbReference type="Rhea" id="RHEA-COMP:20101"/>
        <dbReference type="ChEBI" id="CHEBI:15378"/>
        <dbReference type="ChEBI" id="CHEBI:30616"/>
        <dbReference type="ChEBI" id="CHEBI:46858"/>
        <dbReference type="ChEBI" id="CHEBI:61978"/>
        <dbReference type="ChEBI" id="CHEBI:456216"/>
        <dbReference type="EC" id="2.7.12.1"/>
    </reaction>
</comment>
<keyword evidence="3 13" id="KW-0723">Serine/threonine-protein kinase</keyword>
<keyword evidence="4 13" id="KW-0808">Transferase</keyword>
<dbReference type="GO" id="GO:0005856">
    <property type="term" value="C:cytoskeleton"/>
    <property type="evidence" value="ECO:0007669"/>
    <property type="project" value="TreeGrafter"/>
</dbReference>
<evidence type="ECO:0000313" key="14">
    <source>
        <dbReference type="Proteomes" id="UP001150538"/>
    </source>
</evidence>
<evidence type="ECO:0000256" key="4">
    <source>
        <dbReference type="ARBA" id="ARBA00022679"/>
    </source>
</evidence>
<feature type="region of interest" description="Disordered" evidence="11">
    <location>
        <begin position="686"/>
        <end position="730"/>
    </location>
</feature>
<evidence type="ECO:0000256" key="1">
    <source>
        <dbReference type="ARBA" id="ARBA00008867"/>
    </source>
</evidence>
<reference evidence="13" key="1">
    <citation type="submission" date="2022-07" db="EMBL/GenBank/DDBJ databases">
        <title>Phylogenomic reconstructions and comparative analyses of Kickxellomycotina fungi.</title>
        <authorList>
            <person name="Reynolds N.K."/>
            <person name="Stajich J.E."/>
            <person name="Barry K."/>
            <person name="Grigoriev I.V."/>
            <person name="Crous P."/>
            <person name="Smith M.E."/>
        </authorList>
    </citation>
    <scope>NUCLEOTIDE SEQUENCE</scope>
    <source>
        <strain evidence="13">NBRC 100468</strain>
    </source>
</reference>
<evidence type="ECO:0000256" key="10">
    <source>
        <dbReference type="ARBA" id="ARBA00051680"/>
    </source>
</evidence>
<feature type="compositionally biased region" description="Polar residues" evidence="11">
    <location>
        <begin position="353"/>
        <end position="365"/>
    </location>
</feature>
<feature type="compositionally biased region" description="Gly residues" evidence="11">
    <location>
        <begin position="290"/>
        <end position="302"/>
    </location>
</feature>
<feature type="region of interest" description="Disordered" evidence="11">
    <location>
        <begin position="87"/>
        <end position="309"/>
    </location>
</feature>
<feature type="compositionally biased region" description="Low complexity" evidence="11">
    <location>
        <begin position="87"/>
        <end position="117"/>
    </location>
</feature>
<feature type="compositionally biased region" description="Low complexity" evidence="11">
    <location>
        <begin position="208"/>
        <end position="223"/>
    </location>
</feature>
<comment type="similarity">
    <text evidence="1">Belongs to the protein kinase superfamily. CMGC Ser/Thr protein kinase family. MNB/DYRK subfamily.</text>
</comment>
<dbReference type="EMBL" id="JANBPU010000081">
    <property type="protein sequence ID" value="KAJ1917097.1"/>
    <property type="molecule type" value="Genomic_DNA"/>
</dbReference>
<dbReference type="GO" id="GO:0005737">
    <property type="term" value="C:cytoplasm"/>
    <property type="evidence" value="ECO:0007669"/>
    <property type="project" value="TreeGrafter"/>
</dbReference>
<evidence type="ECO:0000256" key="3">
    <source>
        <dbReference type="ARBA" id="ARBA00022527"/>
    </source>
</evidence>
<feature type="compositionally biased region" description="Polar residues" evidence="11">
    <location>
        <begin position="265"/>
        <end position="287"/>
    </location>
</feature>
<dbReference type="Proteomes" id="UP001150538">
    <property type="component" value="Unassembled WGS sequence"/>
</dbReference>
<dbReference type="PANTHER" id="PTHR24058:SF22">
    <property type="entry name" value="DUAL SPECIFICITY TYROSINE-PHOSPHORYLATION-REGULATED KINASE 4"/>
    <property type="match status" value="1"/>
</dbReference>
<feature type="compositionally biased region" description="Low complexity" evidence="11">
    <location>
        <begin position="592"/>
        <end position="605"/>
    </location>
</feature>
<comment type="catalytic activity">
    <reaction evidence="8">
        <text>L-seryl-[protein] + ATP = O-phospho-L-seryl-[protein] + ADP + H(+)</text>
        <dbReference type="Rhea" id="RHEA:17989"/>
        <dbReference type="Rhea" id="RHEA-COMP:9863"/>
        <dbReference type="Rhea" id="RHEA-COMP:11604"/>
        <dbReference type="ChEBI" id="CHEBI:15378"/>
        <dbReference type="ChEBI" id="CHEBI:29999"/>
        <dbReference type="ChEBI" id="CHEBI:30616"/>
        <dbReference type="ChEBI" id="CHEBI:83421"/>
        <dbReference type="ChEBI" id="CHEBI:456216"/>
        <dbReference type="EC" id="2.7.12.1"/>
    </reaction>
</comment>
<evidence type="ECO:0000259" key="12">
    <source>
        <dbReference type="PROSITE" id="PS50011"/>
    </source>
</evidence>
<keyword evidence="5" id="KW-0547">Nucleotide-binding</keyword>
<organism evidence="13 14">
    <name type="scientific">Mycoemilia scoparia</name>
    <dbReference type="NCBI Taxonomy" id="417184"/>
    <lineage>
        <taxon>Eukaryota</taxon>
        <taxon>Fungi</taxon>
        <taxon>Fungi incertae sedis</taxon>
        <taxon>Zoopagomycota</taxon>
        <taxon>Kickxellomycotina</taxon>
        <taxon>Kickxellomycetes</taxon>
        <taxon>Kickxellales</taxon>
        <taxon>Kickxellaceae</taxon>
        <taxon>Mycoemilia</taxon>
    </lineage>
</organism>
<dbReference type="GO" id="GO:0005524">
    <property type="term" value="F:ATP binding"/>
    <property type="evidence" value="ECO:0007669"/>
    <property type="project" value="UniProtKB-KW"/>
</dbReference>
<gene>
    <name evidence="13" type="primary">POM1</name>
    <name evidence="13" type="ORF">H4219_003400</name>
</gene>
<dbReference type="InterPro" id="IPR000719">
    <property type="entry name" value="Prot_kinase_dom"/>
</dbReference>
<accession>A0A9W8A2W0</accession>
<evidence type="ECO:0000313" key="13">
    <source>
        <dbReference type="EMBL" id="KAJ1917097.1"/>
    </source>
</evidence>
<proteinExistence type="inferred from homology"/>
<dbReference type="GO" id="GO:0004712">
    <property type="term" value="F:protein serine/threonine/tyrosine kinase activity"/>
    <property type="evidence" value="ECO:0007669"/>
    <property type="project" value="UniProtKB-EC"/>
</dbReference>
<dbReference type="InterPro" id="IPR050494">
    <property type="entry name" value="Ser_Thr_dual-spec_kinase"/>
</dbReference>
<dbReference type="Gene3D" id="1.10.510.10">
    <property type="entry name" value="Transferase(Phosphotransferase) domain 1"/>
    <property type="match status" value="1"/>
</dbReference>
<dbReference type="PROSITE" id="PS50011">
    <property type="entry name" value="PROTEIN_KINASE_DOM"/>
    <property type="match status" value="1"/>
</dbReference>
<evidence type="ECO:0000256" key="2">
    <source>
        <dbReference type="ARBA" id="ARBA00013203"/>
    </source>
</evidence>
<dbReference type="PANTHER" id="PTHR24058">
    <property type="entry name" value="DUAL SPECIFICITY PROTEIN KINASE"/>
    <property type="match status" value="1"/>
</dbReference>
<evidence type="ECO:0000256" key="8">
    <source>
        <dbReference type="ARBA" id="ARBA00049003"/>
    </source>
</evidence>
<feature type="compositionally biased region" description="Polar residues" evidence="11">
    <location>
        <begin position="473"/>
        <end position="484"/>
    </location>
</feature>
<feature type="region of interest" description="Disordered" evidence="11">
    <location>
        <begin position="590"/>
        <end position="670"/>
    </location>
</feature>
<dbReference type="SUPFAM" id="SSF56112">
    <property type="entry name" value="Protein kinase-like (PK-like)"/>
    <property type="match status" value="1"/>
</dbReference>
<name>A0A9W8A2W0_9FUNG</name>
<feature type="domain" description="Protein kinase" evidence="12">
    <location>
        <begin position="971"/>
        <end position="1350"/>
    </location>
</feature>
<feature type="compositionally biased region" description="Low complexity" evidence="11">
    <location>
        <begin position="714"/>
        <end position="726"/>
    </location>
</feature>
<feature type="region of interest" description="Disordered" evidence="11">
    <location>
        <begin position="1116"/>
        <end position="1140"/>
    </location>
</feature>
<comment type="catalytic activity">
    <reaction evidence="9">
        <text>L-threonyl-[protein] + ATP = O-phospho-L-threonyl-[protein] + ADP + H(+)</text>
        <dbReference type="Rhea" id="RHEA:46608"/>
        <dbReference type="Rhea" id="RHEA-COMP:11060"/>
        <dbReference type="Rhea" id="RHEA-COMP:11605"/>
        <dbReference type="ChEBI" id="CHEBI:15378"/>
        <dbReference type="ChEBI" id="CHEBI:30013"/>
        <dbReference type="ChEBI" id="CHEBI:30616"/>
        <dbReference type="ChEBI" id="CHEBI:61977"/>
        <dbReference type="ChEBI" id="CHEBI:456216"/>
        <dbReference type="EC" id="2.7.12.1"/>
    </reaction>
</comment>
<evidence type="ECO:0000256" key="6">
    <source>
        <dbReference type="ARBA" id="ARBA00022777"/>
    </source>
</evidence>
<feature type="compositionally biased region" description="Polar residues" evidence="11">
    <location>
        <begin position="22"/>
        <end position="37"/>
    </location>
</feature>
<feature type="compositionally biased region" description="Low complexity" evidence="11">
    <location>
        <begin position="651"/>
        <end position="664"/>
    </location>
</feature>